<dbReference type="Gene3D" id="3.40.50.720">
    <property type="entry name" value="NAD(P)-binding Rossmann-like Domain"/>
    <property type="match status" value="1"/>
</dbReference>
<dbReference type="NCBIfam" id="TIGR01829">
    <property type="entry name" value="AcAcCoA_reduct"/>
    <property type="match status" value="1"/>
</dbReference>
<dbReference type="Proteomes" id="UP001237207">
    <property type="component" value="Unassembled WGS sequence"/>
</dbReference>
<evidence type="ECO:0000256" key="9">
    <source>
        <dbReference type="PIRSR" id="PIRSR611284-2"/>
    </source>
</evidence>
<dbReference type="PANTHER" id="PTHR42879">
    <property type="entry name" value="3-OXOACYL-(ACYL-CARRIER-PROTEIN) REDUCTASE"/>
    <property type="match status" value="1"/>
</dbReference>
<comment type="catalytic activity">
    <reaction evidence="7 11">
        <text>a (3R)-hydroxyacyl-[ACP] + NADP(+) = a 3-oxoacyl-[ACP] + NADPH + H(+)</text>
        <dbReference type="Rhea" id="RHEA:17397"/>
        <dbReference type="Rhea" id="RHEA-COMP:9916"/>
        <dbReference type="Rhea" id="RHEA-COMP:9945"/>
        <dbReference type="ChEBI" id="CHEBI:15378"/>
        <dbReference type="ChEBI" id="CHEBI:57783"/>
        <dbReference type="ChEBI" id="CHEBI:58349"/>
        <dbReference type="ChEBI" id="CHEBI:78776"/>
        <dbReference type="ChEBI" id="CHEBI:78827"/>
        <dbReference type="EC" id="1.1.1.100"/>
    </reaction>
</comment>
<feature type="binding site" evidence="9">
    <location>
        <position position="203"/>
    </location>
    <ligand>
        <name>NADP(+)</name>
        <dbReference type="ChEBI" id="CHEBI:58349"/>
    </ligand>
</feature>
<comment type="function">
    <text evidence="11">Catalyzes the NADPH-dependent reduction of beta-ketoacyl-ACP substrates to beta-hydroxyacyl-ACP products, the first reductive step in the elongation cycle of fatty acid biosynthesis.</text>
</comment>
<dbReference type="PROSITE" id="PS00061">
    <property type="entry name" value="ADH_SHORT"/>
    <property type="match status" value="1"/>
</dbReference>
<evidence type="ECO:0000256" key="1">
    <source>
        <dbReference type="ARBA" id="ARBA00005194"/>
    </source>
</evidence>
<dbReference type="GO" id="GO:0018454">
    <property type="term" value="F:acetoacetyl-CoA reductase activity"/>
    <property type="evidence" value="ECO:0007669"/>
    <property type="project" value="InterPro"/>
</dbReference>
<dbReference type="InterPro" id="IPR020904">
    <property type="entry name" value="Sc_DH/Rdtase_CS"/>
</dbReference>
<comment type="caution">
    <text evidence="13">The sequence shown here is derived from an EMBL/GenBank/DDBJ whole genome shotgun (WGS) entry which is preliminary data.</text>
</comment>
<dbReference type="SMART" id="SM00822">
    <property type="entry name" value="PKS_KR"/>
    <property type="match status" value="1"/>
</dbReference>
<keyword evidence="11" id="KW-0443">Lipid metabolism</keyword>
<dbReference type="GO" id="GO:0051287">
    <property type="term" value="F:NAD binding"/>
    <property type="evidence" value="ECO:0007669"/>
    <property type="project" value="UniProtKB-UniRule"/>
</dbReference>
<feature type="active site" description="Proton acceptor" evidence="8">
    <location>
        <position position="170"/>
    </location>
</feature>
<dbReference type="Pfam" id="PF00106">
    <property type="entry name" value="adh_short"/>
    <property type="match status" value="1"/>
</dbReference>
<dbReference type="GO" id="GO:0005737">
    <property type="term" value="C:cytoplasm"/>
    <property type="evidence" value="ECO:0007669"/>
    <property type="project" value="InterPro"/>
</dbReference>
<keyword evidence="6 11" id="KW-0275">Fatty acid biosynthesis</keyword>
<evidence type="ECO:0000256" key="4">
    <source>
        <dbReference type="ARBA" id="ARBA00022832"/>
    </source>
</evidence>
<dbReference type="EC" id="1.1.1.100" evidence="3 11"/>
<feature type="binding site" evidence="9">
    <location>
        <begin position="170"/>
        <end position="174"/>
    </location>
    <ligand>
        <name>NADP(+)</name>
        <dbReference type="ChEBI" id="CHEBI:58349"/>
    </ligand>
</feature>
<gene>
    <name evidence="13" type="ORF">J2S13_000376</name>
</gene>
<dbReference type="InterPro" id="IPR050259">
    <property type="entry name" value="SDR"/>
</dbReference>
<evidence type="ECO:0000256" key="8">
    <source>
        <dbReference type="PIRSR" id="PIRSR611284-1"/>
    </source>
</evidence>
<keyword evidence="4 11" id="KW-0276">Fatty acid metabolism</keyword>
<dbReference type="RefSeq" id="WP_307255983.1">
    <property type="nucleotide sequence ID" value="NZ_JAUSUC010000003.1"/>
</dbReference>
<accession>A0AAJ1T2B5</accession>
<evidence type="ECO:0000256" key="10">
    <source>
        <dbReference type="RuleBase" id="RU000363"/>
    </source>
</evidence>
<organism evidence="13 14">
    <name type="scientific">Oikeobacillus pervagus</name>
    <dbReference type="NCBI Taxonomy" id="1325931"/>
    <lineage>
        <taxon>Bacteria</taxon>
        <taxon>Bacillati</taxon>
        <taxon>Bacillota</taxon>
        <taxon>Bacilli</taxon>
        <taxon>Bacillales</taxon>
        <taxon>Bacillaceae</taxon>
        <taxon>Oikeobacillus</taxon>
    </lineage>
</organism>
<comment type="similarity">
    <text evidence="2 10">Belongs to the short-chain dehydrogenases/reductases (SDR) family.</text>
</comment>
<evidence type="ECO:0000259" key="12">
    <source>
        <dbReference type="SMART" id="SM00822"/>
    </source>
</evidence>
<dbReference type="AlphaFoldDB" id="A0AAJ1T2B5"/>
<feature type="binding site" evidence="9">
    <location>
        <begin position="27"/>
        <end position="30"/>
    </location>
    <ligand>
        <name>NADP(+)</name>
        <dbReference type="ChEBI" id="CHEBI:58349"/>
    </ligand>
</feature>
<keyword evidence="14" id="KW-1185">Reference proteome</keyword>
<evidence type="ECO:0000256" key="2">
    <source>
        <dbReference type="ARBA" id="ARBA00006484"/>
    </source>
</evidence>
<reference evidence="13" key="1">
    <citation type="submission" date="2023-07" db="EMBL/GenBank/DDBJ databases">
        <title>Genomic Encyclopedia of Type Strains, Phase IV (KMG-IV): sequencing the most valuable type-strain genomes for metagenomic binning, comparative biology and taxonomic classification.</title>
        <authorList>
            <person name="Goeker M."/>
        </authorList>
    </citation>
    <scope>NUCLEOTIDE SEQUENCE</scope>
    <source>
        <strain evidence="13">DSM 23947</strain>
    </source>
</reference>
<protein>
    <recommendedName>
        <fullName evidence="3 11">3-oxoacyl-[acyl-carrier-protein] reductase</fullName>
        <ecNumber evidence="3 11">1.1.1.100</ecNumber>
    </recommendedName>
</protein>
<dbReference type="GO" id="GO:0006633">
    <property type="term" value="P:fatty acid biosynthetic process"/>
    <property type="evidence" value="ECO:0007669"/>
    <property type="project" value="UniProtKB-KW"/>
</dbReference>
<dbReference type="InterPro" id="IPR002347">
    <property type="entry name" value="SDR_fam"/>
</dbReference>
<dbReference type="NCBIfam" id="NF005559">
    <property type="entry name" value="PRK07231.1"/>
    <property type="match status" value="1"/>
</dbReference>
<dbReference type="InterPro" id="IPR036291">
    <property type="entry name" value="NAD(P)-bd_dom_sf"/>
</dbReference>
<dbReference type="GO" id="GO:0042619">
    <property type="term" value="P:poly-hydroxybutyrate biosynthetic process"/>
    <property type="evidence" value="ECO:0007669"/>
    <property type="project" value="InterPro"/>
</dbReference>
<dbReference type="PRINTS" id="PR00081">
    <property type="entry name" value="GDHRDH"/>
</dbReference>
<evidence type="ECO:0000256" key="5">
    <source>
        <dbReference type="ARBA" id="ARBA00023002"/>
    </source>
</evidence>
<dbReference type="InterPro" id="IPR011283">
    <property type="entry name" value="Acetoacetyl-CoA_reductase"/>
</dbReference>
<evidence type="ECO:0000313" key="13">
    <source>
        <dbReference type="EMBL" id="MDQ0213981.1"/>
    </source>
</evidence>
<proteinExistence type="inferred from homology"/>
<dbReference type="SUPFAM" id="SSF51735">
    <property type="entry name" value="NAD(P)-binding Rossmann-fold domains"/>
    <property type="match status" value="1"/>
</dbReference>
<dbReference type="GO" id="GO:0004316">
    <property type="term" value="F:3-oxoacyl-[acyl-carrier-protein] reductase (NADPH) activity"/>
    <property type="evidence" value="ECO:0007669"/>
    <property type="project" value="UniProtKB-UniRule"/>
</dbReference>
<dbReference type="FunFam" id="3.40.50.720:FF:000173">
    <property type="entry name" value="3-oxoacyl-[acyl-carrier protein] reductase"/>
    <property type="match status" value="1"/>
</dbReference>
<evidence type="ECO:0000256" key="6">
    <source>
        <dbReference type="ARBA" id="ARBA00023160"/>
    </source>
</evidence>
<sequence length="260" mass="27891">MTIIEKKRVQTSEEANKLNGKVVIVTGGSRGIGATIAKELAKKGANVVINYNTSFESAESVVDDIQQFGGSALACKADVANLEEAQYLIEKTKSQFGKVDILVNNAGITRDRTFRKLSEEEWNEVINVNLNSIYHTTSAVINTMLDQKYGRIINISSIIGQAGGFGQTNYSASKAGMIGFTKSLALETAKSGITVNAVCPGYIETEMSAAIPDNILESIVSRIPMKRLGSTSEVAEAVIFLANSDYITGQCLNVNGGVYM</sequence>
<evidence type="ECO:0000256" key="7">
    <source>
        <dbReference type="ARBA" id="ARBA00048508"/>
    </source>
</evidence>
<dbReference type="PANTHER" id="PTHR42879:SF2">
    <property type="entry name" value="3-OXOACYL-[ACYL-CARRIER-PROTEIN] REDUCTASE FABG"/>
    <property type="match status" value="1"/>
</dbReference>
<evidence type="ECO:0000256" key="11">
    <source>
        <dbReference type="RuleBase" id="RU366074"/>
    </source>
</evidence>
<dbReference type="NCBIfam" id="NF009466">
    <property type="entry name" value="PRK12826.1-2"/>
    <property type="match status" value="1"/>
</dbReference>
<dbReference type="NCBIfam" id="NF009464">
    <property type="entry name" value="PRK12824.1"/>
    <property type="match status" value="1"/>
</dbReference>
<evidence type="ECO:0000313" key="14">
    <source>
        <dbReference type="Proteomes" id="UP001237207"/>
    </source>
</evidence>
<feature type="domain" description="Ketoreductase" evidence="12">
    <location>
        <begin position="21"/>
        <end position="201"/>
    </location>
</feature>
<comment type="pathway">
    <text evidence="1 11">Lipid metabolism; fatty acid biosynthesis.</text>
</comment>
<name>A0AAJ1T2B5_9BACI</name>
<keyword evidence="5 11" id="KW-0560">Oxidoreductase</keyword>
<feature type="binding site" evidence="9">
    <location>
        <position position="53"/>
    </location>
    <ligand>
        <name>NADP(+)</name>
        <dbReference type="ChEBI" id="CHEBI:58349"/>
    </ligand>
</feature>
<keyword evidence="9 11" id="KW-0521">NADP</keyword>
<dbReference type="EMBL" id="JAUSUC010000003">
    <property type="protein sequence ID" value="MDQ0213981.1"/>
    <property type="molecule type" value="Genomic_DNA"/>
</dbReference>
<dbReference type="PRINTS" id="PR00080">
    <property type="entry name" value="SDRFAMILY"/>
</dbReference>
<evidence type="ECO:0000256" key="3">
    <source>
        <dbReference type="ARBA" id="ARBA00012948"/>
    </source>
</evidence>
<keyword evidence="11" id="KW-0444">Lipid biosynthesis</keyword>
<dbReference type="CDD" id="cd05333">
    <property type="entry name" value="BKR_SDR_c"/>
    <property type="match status" value="1"/>
</dbReference>
<dbReference type="NCBIfam" id="TIGR01830">
    <property type="entry name" value="3oxo_ACP_reduc"/>
    <property type="match status" value="1"/>
</dbReference>
<comment type="subunit">
    <text evidence="11">Homotetramer.</text>
</comment>
<dbReference type="InterPro" id="IPR011284">
    <property type="entry name" value="3oxo_ACP_reduc"/>
</dbReference>
<dbReference type="InterPro" id="IPR057326">
    <property type="entry name" value="KR_dom"/>
</dbReference>
<feature type="binding site" evidence="9">
    <location>
        <position position="105"/>
    </location>
    <ligand>
        <name>NADP(+)</name>
        <dbReference type="ChEBI" id="CHEBI:58349"/>
    </ligand>
</feature>